<dbReference type="InParanoid" id="A0A0R0LDI8"/>
<reference evidence="1 2" key="1">
    <citation type="journal article" date="2010" name="Nature">
        <title>Genome sequence of the palaeopolyploid soybean.</title>
        <authorList>
            <person name="Schmutz J."/>
            <person name="Cannon S.B."/>
            <person name="Schlueter J."/>
            <person name="Ma J."/>
            <person name="Mitros T."/>
            <person name="Nelson W."/>
            <person name="Hyten D.L."/>
            <person name="Song Q."/>
            <person name="Thelen J.J."/>
            <person name="Cheng J."/>
            <person name="Xu D."/>
            <person name="Hellsten U."/>
            <person name="May G.D."/>
            <person name="Yu Y."/>
            <person name="Sakurai T."/>
            <person name="Umezawa T."/>
            <person name="Bhattacharyya M.K."/>
            <person name="Sandhu D."/>
            <person name="Valliyodan B."/>
            <person name="Lindquist E."/>
            <person name="Peto M."/>
            <person name="Grant D."/>
            <person name="Shu S."/>
            <person name="Goodstein D."/>
            <person name="Barry K."/>
            <person name="Futrell-Griggs M."/>
            <person name="Abernathy B."/>
            <person name="Du J."/>
            <person name="Tian Z."/>
            <person name="Zhu L."/>
            <person name="Gill N."/>
            <person name="Joshi T."/>
            <person name="Libault M."/>
            <person name="Sethuraman A."/>
            <person name="Zhang X.-C."/>
            <person name="Shinozaki K."/>
            <person name="Nguyen H.T."/>
            <person name="Wing R.A."/>
            <person name="Cregan P."/>
            <person name="Specht J."/>
            <person name="Grimwood J."/>
            <person name="Rokhsar D."/>
            <person name="Stacey G."/>
            <person name="Shoemaker R.C."/>
            <person name="Jackson S.A."/>
        </authorList>
    </citation>
    <scope>NUCLEOTIDE SEQUENCE</scope>
    <source>
        <strain evidence="2">cv. Williams 82</strain>
        <tissue evidence="1">Callus</tissue>
    </source>
</reference>
<dbReference type="EnsemblPlants" id="KRH75187">
    <property type="protein sequence ID" value="KRH75187"/>
    <property type="gene ID" value="GLYMA_01G068400"/>
</dbReference>
<organism evidence="1">
    <name type="scientific">Glycine max</name>
    <name type="common">Soybean</name>
    <name type="synonym">Glycine hispida</name>
    <dbReference type="NCBI Taxonomy" id="3847"/>
    <lineage>
        <taxon>Eukaryota</taxon>
        <taxon>Viridiplantae</taxon>
        <taxon>Streptophyta</taxon>
        <taxon>Embryophyta</taxon>
        <taxon>Tracheophyta</taxon>
        <taxon>Spermatophyta</taxon>
        <taxon>Magnoliopsida</taxon>
        <taxon>eudicotyledons</taxon>
        <taxon>Gunneridae</taxon>
        <taxon>Pentapetalae</taxon>
        <taxon>rosids</taxon>
        <taxon>fabids</taxon>
        <taxon>Fabales</taxon>
        <taxon>Fabaceae</taxon>
        <taxon>Papilionoideae</taxon>
        <taxon>50 kb inversion clade</taxon>
        <taxon>NPAAA clade</taxon>
        <taxon>indigoferoid/millettioid clade</taxon>
        <taxon>Phaseoleae</taxon>
        <taxon>Glycine</taxon>
        <taxon>Glycine subgen. Soja</taxon>
    </lineage>
</organism>
<protein>
    <submittedName>
        <fullName evidence="1 2">Uncharacterized protein</fullName>
    </submittedName>
</protein>
<dbReference type="AlphaFoldDB" id="A0A0R0LDI8"/>
<dbReference type="Proteomes" id="UP000008827">
    <property type="component" value="Chromosome 1"/>
</dbReference>
<keyword evidence="3" id="KW-1185">Reference proteome</keyword>
<name>A0A0R0LDI8_SOYBN</name>
<accession>A0A0R0LDI8</accession>
<reference evidence="2" key="2">
    <citation type="submission" date="2018-02" db="UniProtKB">
        <authorList>
            <consortium name="EnsemblPlants"/>
        </authorList>
    </citation>
    <scope>IDENTIFICATION</scope>
    <source>
        <strain evidence="2">Williams 82</strain>
    </source>
</reference>
<evidence type="ECO:0000313" key="2">
    <source>
        <dbReference type="EnsemblPlants" id="KRH75187"/>
    </source>
</evidence>
<gene>
    <name evidence="1" type="ORF">GLYMA_01G068400</name>
</gene>
<reference evidence="1" key="3">
    <citation type="submission" date="2018-07" db="EMBL/GenBank/DDBJ databases">
        <title>WGS assembly of Glycine max.</title>
        <authorList>
            <person name="Schmutz J."/>
            <person name="Cannon S."/>
            <person name="Schlueter J."/>
            <person name="Ma J."/>
            <person name="Mitros T."/>
            <person name="Nelson W."/>
            <person name="Hyten D."/>
            <person name="Song Q."/>
            <person name="Thelen J."/>
            <person name="Cheng J."/>
            <person name="Xu D."/>
            <person name="Hellsten U."/>
            <person name="May G."/>
            <person name="Yu Y."/>
            <person name="Sakurai T."/>
            <person name="Umezawa T."/>
            <person name="Bhattacharyya M."/>
            <person name="Sandhu D."/>
            <person name="Valliyodan B."/>
            <person name="Lindquist E."/>
            <person name="Peto M."/>
            <person name="Grant D."/>
            <person name="Shu S."/>
            <person name="Goodstein D."/>
            <person name="Barry K."/>
            <person name="Futrell-Griggs M."/>
            <person name="Abernathy B."/>
            <person name="Du J."/>
            <person name="Tian Z."/>
            <person name="Zhu L."/>
            <person name="Gill N."/>
            <person name="Joshi T."/>
            <person name="Libault M."/>
            <person name="Sethuraman A."/>
            <person name="Zhang X."/>
            <person name="Shinozaki K."/>
            <person name="Nguyen H."/>
            <person name="Wing R."/>
            <person name="Cregan P."/>
            <person name="Specht J."/>
            <person name="Grimwood J."/>
            <person name="Rokhsar D."/>
            <person name="Stacey G."/>
            <person name="Shoemaker R."/>
            <person name="Jackson S."/>
        </authorList>
    </citation>
    <scope>NUCLEOTIDE SEQUENCE</scope>
    <source>
        <tissue evidence="1">Callus</tissue>
    </source>
</reference>
<evidence type="ECO:0000313" key="1">
    <source>
        <dbReference type="EMBL" id="KRH75187.1"/>
    </source>
</evidence>
<evidence type="ECO:0000313" key="3">
    <source>
        <dbReference type="Proteomes" id="UP000008827"/>
    </source>
</evidence>
<sequence length="86" mass="10163">MVFHSVTLHSIFLFIRTLHQLKPFIGNHFKISTTSPTAFKIIDCSHKQHETFQHAWSSLTRFLGNFLKDHSSYNCFMSNTHNYGWF</sequence>
<dbReference type="Gramene" id="KRH75187">
    <property type="protein sequence ID" value="KRH75187"/>
    <property type="gene ID" value="GLYMA_01G068400"/>
</dbReference>
<dbReference type="EMBL" id="CM000834">
    <property type="protein sequence ID" value="KRH75187.1"/>
    <property type="molecule type" value="Genomic_DNA"/>
</dbReference>
<proteinExistence type="predicted"/>